<dbReference type="Proteomes" id="UP000032305">
    <property type="component" value="Unassembled WGS sequence"/>
</dbReference>
<dbReference type="RefSeq" id="WP_157013614.1">
    <property type="nucleotide sequence ID" value="NZ_BBPI01000035.1"/>
</dbReference>
<protein>
    <submittedName>
        <fullName evidence="1">Uncharacterized protein</fullName>
    </submittedName>
</protein>
<proteinExistence type="predicted"/>
<reference evidence="1 2" key="1">
    <citation type="submission" date="2014-11" db="EMBL/GenBank/DDBJ databases">
        <title>Whole genome shotgun sequence of Sphingomonas parapaucimobilis NBRC 15100.</title>
        <authorList>
            <person name="Katano-Makiyama Y."/>
            <person name="Hosoyama A."/>
            <person name="Hashimoto M."/>
            <person name="Hosoyama Y."/>
            <person name="Noguchi M."/>
            <person name="Numata M."/>
            <person name="Tsuchikane K."/>
            <person name="Hirakata S."/>
            <person name="Uohara A."/>
            <person name="Shimodaira J."/>
            <person name="Ohji S."/>
            <person name="Ichikawa N."/>
            <person name="Kimura A."/>
            <person name="Yamazoe A."/>
            <person name="Fujita N."/>
        </authorList>
    </citation>
    <scope>NUCLEOTIDE SEQUENCE [LARGE SCALE GENOMIC DNA]</scope>
    <source>
        <strain evidence="1 2">NBRC 15100</strain>
    </source>
</reference>
<keyword evidence="2" id="KW-1185">Reference proteome</keyword>
<sequence length="82" mass="8426">MEVIAQVGRVDPVIENEKDEAGQSRQVSGVVAYLNVNVPPLSRSGHIMIGPVLSDSDLASMLTLGSSIKIAIAAPGGSGEQP</sequence>
<name>A0A0A1W721_9SPHN</name>
<dbReference type="EMBL" id="BBPI01000035">
    <property type="protein sequence ID" value="GAM00704.1"/>
    <property type="molecule type" value="Genomic_DNA"/>
</dbReference>
<gene>
    <name evidence="1" type="ORF">SP5_035_01040</name>
</gene>
<dbReference type="AlphaFoldDB" id="A0A0A1W721"/>
<accession>A0A0A1W721</accession>
<evidence type="ECO:0000313" key="2">
    <source>
        <dbReference type="Proteomes" id="UP000032305"/>
    </source>
</evidence>
<evidence type="ECO:0000313" key="1">
    <source>
        <dbReference type="EMBL" id="GAM00704.1"/>
    </source>
</evidence>
<organism evidence="1 2">
    <name type="scientific">Sphingomonas parapaucimobilis NBRC 15100</name>
    <dbReference type="NCBI Taxonomy" id="1219049"/>
    <lineage>
        <taxon>Bacteria</taxon>
        <taxon>Pseudomonadati</taxon>
        <taxon>Pseudomonadota</taxon>
        <taxon>Alphaproteobacteria</taxon>
        <taxon>Sphingomonadales</taxon>
        <taxon>Sphingomonadaceae</taxon>
        <taxon>Sphingomonas</taxon>
    </lineage>
</organism>
<comment type="caution">
    <text evidence="1">The sequence shown here is derived from an EMBL/GenBank/DDBJ whole genome shotgun (WGS) entry which is preliminary data.</text>
</comment>